<dbReference type="InterPro" id="IPR042208">
    <property type="entry name" value="D-ser_dehydrat-like_sf"/>
</dbReference>
<evidence type="ECO:0000313" key="4">
    <source>
        <dbReference type="EMBL" id="GIH26218.1"/>
    </source>
</evidence>
<dbReference type="SMART" id="SM01119">
    <property type="entry name" value="D-ser_dehydrat"/>
    <property type="match status" value="1"/>
</dbReference>
<dbReference type="PANTHER" id="PTHR28004:SF8">
    <property type="entry name" value="D-SERINE DEAMINASE"/>
    <property type="match status" value="1"/>
</dbReference>
<dbReference type="PANTHER" id="PTHR28004">
    <property type="entry name" value="ZGC:162816-RELATED"/>
    <property type="match status" value="1"/>
</dbReference>
<organism evidence="4 5">
    <name type="scientific">Acrocarpospora phusangensis</name>
    <dbReference type="NCBI Taxonomy" id="1070424"/>
    <lineage>
        <taxon>Bacteria</taxon>
        <taxon>Bacillati</taxon>
        <taxon>Actinomycetota</taxon>
        <taxon>Actinomycetes</taxon>
        <taxon>Streptosporangiales</taxon>
        <taxon>Streptosporangiaceae</taxon>
        <taxon>Acrocarpospora</taxon>
    </lineage>
</organism>
<dbReference type="RefSeq" id="WP_204042908.1">
    <property type="nucleotide sequence ID" value="NZ_BOOA01000037.1"/>
</dbReference>
<dbReference type="InterPro" id="IPR029066">
    <property type="entry name" value="PLP-binding_barrel"/>
</dbReference>
<dbReference type="InterPro" id="IPR001608">
    <property type="entry name" value="Ala_racemase_N"/>
</dbReference>
<dbReference type="AlphaFoldDB" id="A0A919QEV7"/>
<dbReference type="Gene3D" id="2.40.37.20">
    <property type="entry name" value="D-serine dehydratase-like domain"/>
    <property type="match status" value="1"/>
</dbReference>
<evidence type="ECO:0000313" key="5">
    <source>
        <dbReference type="Proteomes" id="UP000640052"/>
    </source>
</evidence>
<dbReference type="InterPro" id="IPR051466">
    <property type="entry name" value="D-amino_acid_metab_enzyme"/>
</dbReference>
<feature type="domain" description="D-serine dehydratase-like" evidence="3">
    <location>
        <begin position="295"/>
        <end position="377"/>
    </location>
</feature>
<proteinExistence type="inferred from homology"/>
<evidence type="ECO:0000256" key="1">
    <source>
        <dbReference type="ARBA" id="ARBA00005323"/>
    </source>
</evidence>
<protein>
    <submittedName>
        <fullName evidence="4">Amino acid deaminase</fullName>
    </submittedName>
</protein>
<keyword evidence="5" id="KW-1185">Reference proteome</keyword>
<dbReference type="EMBL" id="BOOA01000037">
    <property type="protein sequence ID" value="GIH26218.1"/>
    <property type="molecule type" value="Genomic_DNA"/>
</dbReference>
<comment type="similarity">
    <text evidence="1">Belongs to the DSD1 family.</text>
</comment>
<evidence type="ECO:0000256" key="2">
    <source>
        <dbReference type="ARBA" id="ARBA00023239"/>
    </source>
</evidence>
<reference evidence="4" key="1">
    <citation type="submission" date="2021-01" db="EMBL/GenBank/DDBJ databases">
        <title>Whole genome shotgun sequence of Acrocarpospora phusangensis NBRC 108782.</title>
        <authorList>
            <person name="Komaki H."/>
            <person name="Tamura T."/>
        </authorList>
    </citation>
    <scope>NUCLEOTIDE SEQUENCE</scope>
    <source>
        <strain evidence="4">NBRC 108782</strain>
    </source>
</reference>
<dbReference type="SUPFAM" id="SSF51419">
    <property type="entry name" value="PLP-binding barrel"/>
    <property type="match status" value="1"/>
</dbReference>
<gene>
    <name evidence="4" type="ORF">Aph01nite_45280</name>
</gene>
<accession>A0A919QEV7</accession>
<keyword evidence="2" id="KW-0456">Lyase</keyword>
<name>A0A919QEV7_9ACTN</name>
<sequence length="390" mass="42190">MFSDIDPSHPAADLVADLVIDWRTRGFLHPEPVTRADFLAARHSLFDGPFTWPLLVLRQSALENNIATLARFTRDHGLTFAPHGKTTMSPELCHAQLRAGAWGMTAANAAQTLAFRHFGVRRVLLASEVYDTGALRWLAGELDAGFECLVYADCLDGVATLAARAGARPFQVLIELGHPGGRTGCRGLDELRAIAGAITATPGVELAGVAGYEGTQPGPDEVRAYLRELRQAAELVRPLTPDLIVSAGGSAWLDLVAAELKDLDATVILRSGAYVAHDEGLYARTSPLRDVLQPAIEVWAQVISTPEPGLVLVGMGKRDIPYDIDLPIPRNGLTVERIQDQHTYLSGDGVRPGDLVAFGISHPCTAFDKWRVIPVVDDDHVVVDLITTYF</sequence>
<dbReference type="GO" id="GO:0016829">
    <property type="term" value="F:lyase activity"/>
    <property type="evidence" value="ECO:0007669"/>
    <property type="project" value="UniProtKB-KW"/>
</dbReference>
<comment type="caution">
    <text evidence="4">The sequence shown here is derived from an EMBL/GenBank/DDBJ whole genome shotgun (WGS) entry which is preliminary data.</text>
</comment>
<dbReference type="Gene3D" id="3.20.20.10">
    <property type="entry name" value="Alanine racemase"/>
    <property type="match status" value="1"/>
</dbReference>
<dbReference type="Proteomes" id="UP000640052">
    <property type="component" value="Unassembled WGS sequence"/>
</dbReference>
<dbReference type="Pfam" id="PF01168">
    <property type="entry name" value="Ala_racemase_N"/>
    <property type="match status" value="1"/>
</dbReference>
<dbReference type="InterPro" id="IPR026956">
    <property type="entry name" value="D-ser_dehydrat-like_dom"/>
</dbReference>
<dbReference type="Pfam" id="PF14031">
    <property type="entry name" value="D-ser_dehydrat"/>
    <property type="match status" value="1"/>
</dbReference>
<evidence type="ECO:0000259" key="3">
    <source>
        <dbReference type="SMART" id="SM01119"/>
    </source>
</evidence>